<protein>
    <submittedName>
        <fullName evidence="1">Uncharacterized protein</fullName>
    </submittedName>
</protein>
<gene>
    <name evidence="1" type="ORF">ACFMB1_14735</name>
</gene>
<dbReference type="RefSeq" id="WP_379881941.1">
    <property type="nucleotide sequence ID" value="NZ_JBHPON010000002.1"/>
</dbReference>
<dbReference type="EMBL" id="JBHPON010000002">
    <property type="protein sequence ID" value="MFC6036812.1"/>
    <property type="molecule type" value="Genomic_DNA"/>
</dbReference>
<sequence length="157" mass="17264">MLAEISMGYTSLKTALGIIKGLNATATQVQINDAKIALQTAILEAQESLSAANETQIISAARIRELEEEIARLETWDTETEKYELKDIGGGSVAFMLKKDAQASETPHWLCANCFNGKRKSFLQYVAELQRLSVFQCHVCGAKVVVPTRTTPESLWG</sequence>
<evidence type="ECO:0000313" key="2">
    <source>
        <dbReference type="Proteomes" id="UP001596116"/>
    </source>
</evidence>
<comment type="caution">
    <text evidence="1">The sequence shown here is derived from an EMBL/GenBank/DDBJ whole genome shotgun (WGS) entry which is preliminary data.</text>
</comment>
<organism evidence="1 2">
    <name type="scientific">Hyphococcus aureus</name>
    <dbReference type="NCBI Taxonomy" id="2666033"/>
    <lineage>
        <taxon>Bacteria</taxon>
        <taxon>Pseudomonadati</taxon>
        <taxon>Pseudomonadota</taxon>
        <taxon>Alphaproteobacteria</taxon>
        <taxon>Parvularculales</taxon>
        <taxon>Parvularculaceae</taxon>
        <taxon>Hyphococcus</taxon>
    </lineage>
</organism>
<accession>A0ABW1L1I3</accession>
<dbReference type="Proteomes" id="UP001596116">
    <property type="component" value="Unassembled WGS sequence"/>
</dbReference>
<proteinExistence type="predicted"/>
<reference evidence="1 2" key="1">
    <citation type="submission" date="2024-09" db="EMBL/GenBank/DDBJ databases">
        <authorList>
            <person name="Zhang Z.-H."/>
        </authorList>
    </citation>
    <scope>NUCLEOTIDE SEQUENCE [LARGE SCALE GENOMIC DNA]</scope>
    <source>
        <strain evidence="1 2">HHTR114</strain>
    </source>
</reference>
<evidence type="ECO:0000313" key="1">
    <source>
        <dbReference type="EMBL" id="MFC6036812.1"/>
    </source>
</evidence>
<name>A0ABW1L1I3_9PROT</name>
<keyword evidence="2" id="KW-1185">Reference proteome</keyword>